<dbReference type="GO" id="GO:0005634">
    <property type="term" value="C:nucleus"/>
    <property type="evidence" value="ECO:0007669"/>
    <property type="project" value="UniProtKB-SubCell"/>
</dbReference>
<gene>
    <name evidence="7" type="ORF">LTR36_000438</name>
</gene>
<evidence type="ECO:0000313" key="8">
    <source>
        <dbReference type="Proteomes" id="UP001324427"/>
    </source>
</evidence>
<keyword evidence="5" id="KW-0539">Nucleus</keyword>
<dbReference type="EMBL" id="JAVFHQ010000001">
    <property type="protein sequence ID" value="KAK4550858.1"/>
    <property type="molecule type" value="Genomic_DNA"/>
</dbReference>
<dbReference type="PANTHER" id="PTHR15651:SF7">
    <property type="entry name" value="ARMADILLO REPEAT-CONTAINING PROTEIN 8"/>
    <property type="match status" value="1"/>
</dbReference>
<dbReference type="GO" id="GO:0034657">
    <property type="term" value="C:GID complex"/>
    <property type="evidence" value="ECO:0007669"/>
    <property type="project" value="TreeGrafter"/>
</dbReference>
<protein>
    <recommendedName>
        <fullName evidence="9">Armadillo repeat-containing protein 8</fullName>
    </recommendedName>
</protein>
<feature type="compositionally biased region" description="Acidic residues" evidence="6">
    <location>
        <begin position="744"/>
        <end position="767"/>
    </location>
</feature>
<dbReference type="InterPro" id="IPR016024">
    <property type="entry name" value="ARM-type_fold"/>
</dbReference>
<evidence type="ECO:0000256" key="1">
    <source>
        <dbReference type="ARBA" id="ARBA00004123"/>
    </source>
</evidence>
<evidence type="ECO:0008006" key="9">
    <source>
        <dbReference type="Google" id="ProtNLM"/>
    </source>
</evidence>
<evidence type="ECO:0000313" key="7">
    <source>
        <dbReference type="EMBL" id="KAK4550858.1"/>
    </source>
</evidence>
<evidence type="ECO:0000256" key="6">
    <source>
        <dbReference type="SAM" id="MobiDB-lite"/>
    </source>
</evidence>
<accession>A0AAV9JYJ0</accession>
<evidence type="ECO:0000256" key="5">
    <source>
        <dbReference type="ARBA" id="ARBA00023242"/>
    </source>
</evidence>
<evidence type="ECO:0000256" key="2">
    <source>
        <dbReference type="ARBA" id="ARBA00004496"/>
    </source>
</evidence>
<keyword evidence="4" id="KW-0677">Repeat</keyword>
<keyword evidence="3" id="KW-0963">Cytoplasm</keyword>
<dbReference type="Proteomes" id="UP001324427">
    <property type="component" value="Unassembled WGS sequence"/>
</dbReference>
<dbReference type="InterPro" id="IPR038739">
    <property type="entry name" value="ARMC8/Vid28"/>
</dbReference>
<organism evidence="7 8">
    <name type="scientific">Oleoguttula mirabilis</name>
    <dbReference type="NCBI Taxonomy" id="1507867"/>
    <lineage>
        <taxon>Eukaryota</taxon>
        <taxon>Fungi</taxon>
        <taxon>Dikarya</taxon>
        <taxon>Ascomycota</taxon>
        <taxon>Pezizomycotina</taxon>
        <taxon>Dothideomycetes</taxon>
        <taxon>Dothideomycetidae</taxon>
        <taxon>Mycosphaerellales</taxon>
        <taxon>Teratosphaeriaceae</taxon>
        <taxon>Oleoguttula</taxon>
    </lineage>
</organism>
<comment type="subcellular location">
    <subcellularLocation>
        <location evidence="2">Cytoplasm</location>
    </subcellularLocation>
    <subcellularLocation>
        <location evidence="1">Nucleus</location>
    </subcellularLocation>
</comment>
<evidence type="ECO:0000256" key="3">
    <source>
        <dbReference type="ARBA" id="ARBA00022490"/>
    </source>
</evidence>
<feature type="region of interest" description="Disordered" evidence="6">
    <location>
        <begin position="713"/>
        <end position="776"/>
    </location>
</feature>
<comment type="caution">
    <text evidence="7">The sequence shown here is derived from an EMBL/GenBank/DDBJ whole genome shotgun (WGS) entry which is preliminary data.</text>
</comment>
<dbReference type="SUPFAM" id="SSF48371">
    <property type="entry name" value="ARM repeat"/>
    <property type="match status" value="1"/>
</dbReference>
<dbReference type="InterPro" id="IPR011989">
    <property type="entry name" value="ARM-like"/>
</dbReference>
<name>A0AAV9JYJ0_9PEZI</name>
<proteinExistence type="predicted"/>
<dbReference type="AlphaFoldDB" id="A0AAV9JYJ0"/>
<dbReference type="GO" id="GO:0043161">
    <property type="term" value="P:proteasome-mediated ubiquitin-dependent protein catabolic process"/>
    <property type="evidence" value="ECO:0007669"/>
    <property type="project" value="TreeGrafter"/>
</dbReference>
<dbReference type="GO" id="GO:0005737">
    <property type="term" value="C:cytoplasm"/>
    <property type="evidence" value="ECO:0007669"/>
    <property type="project" value="UniProtKB-SubCell"/>
</dbReference>
<dbReference type="PANTHER" id="PTHR15651">
    <property type="entry name" value="ARMADILLO REPEAT-CONTAINING PROTEIN 8"/>
    <property type="match status" value="1"/>
</dbReference>
<dbReference type="Gene3D" id="1.25.10.10">
    <property type="entry name" value="Leucine-rich Repeat Variant"/>
    <property type="match status" value="3"/>
</dbReference>
<keyword evidence="8" id="KW-1185">Reference proteome</keyword>
<dbReference type="InterPro" id="IPR000225">
    <property type="entry name" value="Armadillo"/>
</dbReference>
<evidence type="ECO:0000256" key="4">
    <source>
        <dbReference type="ARBA" id="ARBA00022737"/>
    </source>
</evidence>
<reference evidence="7 8" key="1">
    <citation type="submission" date="2021-11" db="EMBL/GenBank/DDBJ databases">
        <title>Black yeast isolated from Biological Soil Crust.</title>
        <authorList>
            <person name="Kurbessoian T."/>
        </authorList>
    </citation>
    <scope>NUCLEOTIDE SEQUENCE [LARGE SCALE GENOMIC DNA]</scope>
    <source>
        <strain evidence="7 8">CCFEE 5522</strain>
    </source>
</reference>
<sequence>MVSAPSLQVLQGPASAAEQLSALKEVKNDIVGHDQRKEVLVKRGLVDTLVAILSSRTAGKRRSGSSAAPQTQDDELRLQATLVLGSLANGGAACVAPLLAAGTPKVLLATLSTAHAPPKLVTAALQTLRSLASSWAAIEAGLHGQDLGTLDIFTHGSNDVYLAVMRQRSSTPAARLHVRLAADIIAISATSESAKSALAHSSVLETLAALLASYAIASKQVDYRGDISHLPSPPPEQALPSIISAICTIVTGSTYHVHRFFLSTPIRELFTNIWPANGDQRHLFGPRYGFASPGGEPLLPPLHVPAYGTTTYYGGSRAFPALASLQPQERRGIPSVNQVTQGGDADHANAVCGWLLVLARSMQGHDRLVTLRLLALVNHAIDADVMAAGHRSEYVQKAREREKQLVLLAVPLAVTLVRTASEGKLSATSLCEQQDARLVKEEACDVLALLIRHCKELQVAAVDAGAIKHASSVLKKSFDNVPLAKPMWSARSADPEQLETSGTRRMGSRGLPSEILHAMRCRQGALEALAAIASKEDVHRKAIVEAGVVACIIEALKPYPVDFAEKLVAKRGQVGPKDGNTTGVILAACQMAKTMSRSVSLLRTSLIDAGIAKPILQLLLHQDMAVQLAATDVCINILSEFSPMRDDMIAEGIVKTLTEHARSSSPALRLSSLWALKHLVLSTTKEVKVNALEELGTGWLVAAIQGESREAVPIPPGGGGVSVGLSTPNAAGEQVDLLNPSSMDVDEPADDDDEDYEDEDEDGEVMYDESSSTHYQASQLRSTLNNPPPAFNSNSYLSSVREMEQNLALQAKRDDVAVQEQALDFVRNLLTGDDCAYMTDHLLTQIGSVKIFDMLTAKLLPLANSLRLTGSMSRQVYNPIEIVLSTVHIINHFANALPRHKQLLIAQKSLLQAWLPHFGHVDRKVRVMSVWAINSLTWIEDDSDRKEARQRALELRAVGIEGVVKGMANDPDLDVKERVKTAVRQFDLLI</sequence>
<dbReference type="SMART" id="SM00185">
    <property type="entry name" value="ARM"/>
    <property type="match status" value="4"/>
</dbReference>